<feature type="domain" description="Amidohydrolase 3" evidence="1">
    <location>
        <begin position="47"/>
        <end position="555"/>
    </location>
</feature>
<dbReference type="InterPro" id="IPR011059">
    <property type="entry name" value="Metal-dep_hydrolase_composite"/>
</dbReference>
<dbReference type="InterPro" id="IPR050378">
    <property type="entry name" value="Metallo-dep_Hydrolases_sf"/>
</dbReference>
<dbReference type="Proteomes" id="UP000571950">
    <property type="component" value="Unassembled WGS sequence"/>
</dbReference>
<dbReference type="InterPro" id="IPR032466">
    <property type="entry name" value="Metal_Hydrolase"/>
</dbReference>
<accession>A0A7W6BF19</accession>
<dbReference type="PANTHER" id="PTHR11647">
    <property type="entry name" value="HYDRANTOINASE/DIHYDROPYRIMIDINASE FAMILY MEMBER"/>
    <property type="match status" value="1"/>
</dbReference>
<dbReference type="EMBL" id="JACIDT010000004">
    <property type="protein sequence ID" value="MBB3925756.1"/>
    <property type="molecule type" value="Genomic_DNA"/>
</dbReference>
<dbReference type="Gene3D" id="3.20.20.140">
    <property type="entry name" value="Metal-dependent hydrolases"/>
    <property type="match status" value="1"/>
</dbReference>
<protein>
    <submittedName>
        <fullName evidence="2">N-acyl-D-aspartate/D-glutamate deacylase</fullName>
    </submittedName>
</protein>
<dbReference type="AlphaFoldDB" id="A0A7W6BF19"/>
<keyword evidence="3" id="KW-1185">Reference proteome</keyword>
<sequence length="581" mass="62911">MSAHDYDILIKGGTVVDGRGGAPFVADVGIRGSLIAAVGDLDGTAAEVIDASGRYVTPGFIDVHTHYDGQATWENTLAPSSNHGVTTIVGGNCGVGFAPCRPEDHDTLITVMEGVEDIPEVVMANGIPWTWETFPEYLDVLSSRHYDIDIAMQVPHSPLRVYVMGERGANHEASTEIDRARMAALVTEAVRAGAIGVSTSRSLNHRAKNGKLAPSVETAKEEVLALAKGLGDARAGVFQIITEMTEAPEDEMALIERIAETSKRPVSYSLAETMDRPENWRRMLKGTEEANARGYKVRAQIFPRPIGVMMGLDLSLHPIMNRPGYIEIRDLPLAERVARLRDPEVRARILSEEPVPDKQPIIDMLLGAVGSMFALGEDPDYMPPPHMRLEERAKAAGVTTLELAYDLLLEQDGHAILYLPSANFSSGTLDSVYTMMIHPHTVLGLGDGGAHYGMICDAGFPTYVLAFWARDVDEAHRFPIEWVVAGLTRRPAETVGLLDRGVLAPGYKADVNVIDLPGVKLHAPRVAHDLPAGGRRLYQRADGYDATIVSGVVTYRHGEPTGALPGRLVRGDGYAPLARAS</sequence>
<dbReference type="RefSeq" id="WP_188071311.1">
    <property type="nucleotide sequence ID" value="NZ_BSPS01000020.1"/>
</dbReference>
<dbReference type="GO" id="GO:0005829">
    <property type="term" value="C:cytosol"/>
    <property type="evidence" value="ECO:0007669"/>
    <property type="project" value="TreeGrafter"/>
</dbReference>
<dbReference type="GO" id="GO:0016812">
    <property type="term" value="F:hydrolase activity, acting on carbon-nitrogen (but not peptide) bonds, in cyclic amides"/>
    <property type="evidence" value="ECO:0007669"/>
    <property type="project" value="TreeGrafter"/>
</dbReference>
<dbReference type="SUPFAM" id="SSF51338">
    <property type="entry name" value="Composite domain of metallo-dependent hydrolases"/>
    <property type="match status" value="1"/>
</dbReference>
<organism evidence="2 3">
    <name type="scientific">Sphingobium jiangsuense</name>
    <dbReference type="NCBI Taxonomy" id="870476"/>
    <lineage>
        <taxon>Bacteria</taxon>
        <taxon>Pseudomonadati</taxon>
        <taxon>Pseudomonadota</taxon>
        <taxon>Alphaproteobacteria</taxon>
        <taxon>Sphingomonadales</taxon>
        <taxon>Sphingomonadaceae</taxon>
        <taxon>Sphingobium</taxon>
    </lineage>
</organism>
<evidence type="ECO:0000313" key="3">
    <source>
        <dbReference type="Proteomes" id="UP000571950"/>
    </source>
</evidence>
<dbReference type="CDD" id="cd01297">
    <property type="entry name" value="D-aminoacylase"/>
    <property type="match status" value="1"/>
</dbReference>
<dbReference type="PANTHER" id="PTHR11647:SF1">
    <property type="entry name" value="COLLAPSIN RESPONSE MEDIATOR PROTEIN"/>
    <property type="match status" value="1"/>
</dbReference>
<name>A0A7W6BF19_9SPHN</name>
<proteinExistence type="predicted"/>
<gene>
    <name evidence="2" type="ORF">GGR43_001471</name>
</gene>
<comment type="caution">
    <text evidence="2">The sequence shown here is derived from an EMBL/GenBank/DDBJ whole genome shotgun (WGS) entry which is preliminary data.</text>
</comment>
<evidence type="ECO:0000313" key="2">
    <source>
        <dbReference type="EMBL" id="MBB3925756.1"/>
    </source>
</evidence>
<dbReference type="SUPFAM" id="SSF51556">
    <property type="entry name" value="Metallo-dependent hydrolases"/>
    <property type="match status" value="1"/>
</dbReference>
<evidence type="ECO:0000259" key="1">
    <source>
        <dbReference type="Pfam" id="PF07969"/>
    </source>
</evidence>
<dbReference type="Pfam" id="PF07969">
    <property type="entry name" value="Amidohydro_3"/>
    <property type="match status" value="1"/>
</dbReference>
<dbReference type="InterPro" id="IPR013108">
    <property type="entry name" value="Amidohydro_3"/>
</dbReference>
<reference evidence="2 3" key="1">
    <citation type="submission" date="2020-08" db="EMBL/GenBank/DDBJ databases">
        <title>Genomic Encyclopedia of Type Strains, Phase IV (KMG-IV): sequencing the most valuable type-strain genomes for metagenomic binning, comparative biology and taxonomic classification.</title>
        <authorList>
            <person name="Goeker M."/>
        </authorList>
    </citation>
    <scope>NUCLEOTIDE SEQUENCE [LARGE SCALE GENOMIC DNA]</scope>
    <source>
        <strain evidence="2 3">DSM 26189</strain>
    </source>
</reference>